<dbReference type="EMBL" id="CAKKLH010000009">
    <property type="protein sequence ID" value="CAH0098835.1"/>
    <property type="molecule type" value="Genomic_DNA"/>
</dbReference>
<dbReference type="InterPro" id="IPR005135">
    <property type="entry name" value="Endo/exonuclease/phosphatase"/>
</dbReference>
<name>A0A8J2RM63_9CRUS</name>
<dbReference type="InterPro" id="IPR036691">
    <property type="entry name" value="Endo/exonu/phosph_ase_sf"/>
</dbReference>
<evidence type="ECO:0000313" key="2">
    <source>
        <dbReference type="EMBL" id="CAH0098835.1"/>
    </source>
</evidence>
<dbReference type="PANTHER" id="PTHR46670">
    <property type="entry name" value="ENDO/EXONUCLEASE/PHOSPHATASE DOMAIN-CONTAINING PROTEIN"/>
    <property type="match status" value="1"/>
</dbReference>
<reference evidence="2" key="1">
    <citation type="submission" date="2021-11" db="EMBL/GenBank/DDBJ databases">
        <authorList>
            <person name="Schell T."/>
        </authorList>
    </citation>
    <scope>NUCLEOTIDE SEQUENCE</scope>
    <source>
        <strain evidence="2">M5</strain>
    </source>
</reference>
<protein>
    <recommendedName>
        <fullName evidence="1">Endonuclease/exonuclease/phosphatase domain-containing protein</fullName>
    </recommendedName>
</protein>
<dbReference type="GO" id="GO:0003824">
    <property type="term" value="F:catalytic activity"/>
    <property type="evidence" value="ECO:0007669"/>
    <property type="project" value="InterPro"/>
</dbReference>
<evidence type="ECO:0000259" key="1">
    <source>
        <dbReference type="Pfam" id="PF14529"/>
    </source>
</evidence>
<dbReference type="Pfam" id="PF14529">
    <property type="entry name" value="Exo_endo_phos_2"/>
    <property type="match status" value="1"/>
</dbReference>
<comment type="caution">
    <text evidence="2">The sequence shown here is derived from an EMBL/GenBank/DDBJ whole genome shotgun (WGS) entry which is preliminary data.</text>
</comment>
<dbReference type="SUPFAM" id="SSF56219">
    <property type="entry name" value="DNase I-like"/>
    <property type="match status" value="1"/>
</dbReference>
<keyword evidence="3" id="KW-1185">Reference proteome</keyword>
<dbReference type="Gene3D" id="3.60.10.10">
    <property type="entry name" value="Endonuclease/exonuclease/phosphatase"/>
    <property type="match status" value="1"/>
</dbReference>
<gene>
    <name evidence="2" type="ORF">DGAL_LOCUS940</name>
</gene>
<proteinExistence type="predicted"/>
<organism evidence="2 3">
    <name type="scientific">Daphnia galeata</name>
    <dbReference type="NCBI Taxonomy" id="27404"/>
    <lineage>
        <taxon>Eukaryota</taxon>
        <taxon>Metazoa</taxon>
        <taxon>Ecdysozoa</taxon>
        <taxon>Arthropoda</taxon>
        <taxon>Crustacea</taxon>
        <taxon>Branchiopoda</taxon>
        <taxon>Diplostraca</taxon>
        <taxon>Cladocera</taxon>
        <taxon>Anomopoda</taxon>
        <taxon>Daphniidae</taxon>
        <taxon>Daphnia</taxon>
    </lineage>
</organism>
<accession>A0A8J2RM63</accession>
<feature type="domain" description="Endonuclease/exonuclease/phosphatase" evidence="1">
    <location>
        <begin position="78"/>
        <end position="182"/>
    </location>
</feature>
<dbReference type="OrthoDB" id="6781885at2759"/>
<evidence type="ECO:0000313" key="3">
    <source>
        <dbReference type="Proteomes" id="UP000789390"/>
    </source>
</evidence>
<sequence length="304" mass="34955">MLAVTETWLNSDIGDSTIKAACPDCYTAVQLPRLNQKGGGLALIHKSSIEAKRLPVTMHEAYECMDLLLCFRSQRVRLLIIYRPPSSLPSRFFDEFSLTMEAVCSTRDKLVVVGDFNFHVELVENLVAQSFLGLMEAFCLTQCVASPTHIKGHTLDLEFTRDLDNFVSHTCVSSLISDHYAVQCCLAVRTPRWPIGRTLFRSFKSIYSDLFVADLIGLDLFTDPATTIDGLIDQYNLGVSQVIHKHAPLKEKLMVLRPANPWMSDDVRVLRRELRKRERIWRMRRLYIDFQIYQETQMKYSRLL</sequence>
<dbReference type="PANTHER" id="PTHR46670:SF3">
    <property type="entry name" value="ENDONUCLEASE_EXONUCLEASE_PHOSPHATASE DOMAIN-CONTAINING PROTEIN"/>
    <property type="match status" value="1"/>
</dbReference>
<dbReference type="AlphaFoldDB" id="A0A8J2RM63"/>
<dbReference type="Proteomes" id="UP000789390">
    <property type="component" value="Unassembled WGS sequence"/>
</dbReference>